<dbReference type="InterPro" id="IPR036188">
    <property type="entry name" value="FAD/NAD-bd_sf"/>
</dbReference>
<feature type="domain" description="FAD dependent oxidoreductase" evidence="5">
    <location>
        <begin position="10"/>
        <end position="360"/>
    </location>
</feature>
<dbReference type="SUPFAM" id="SSF51905">
    <property type="entry name" value="FAD/NAD(P)-binding domain"/>
    <property type="match status" value="1"/>
</dbReference>
<comment type="cofactor">
    <cofactor evidence="1">
        <name>FAD</name>
        <dbReference type="ChEBI" id="CHEBI:57692"/>
    </cofactor>
</comment>
<proteinExistence type="predicted"/>
<dbReference type="EMBL" id="BMKS01000017">
    <property type="protein sequence ID" value="GGG48323.1"/>
    <property type="molecule type" value="Genomic_DNA"/>
</dbReference>
<evidence type="ECO:0000313" key="6">
    <source>
        <dbReference type="EMBL" id="GGG48323.1"/>
    </source>
</evidence>
<dbReference type="Gene3D" id="3.30.9.10">
    <property type="entry name" value="D-Amino Acid Oxidase, subunit A, domain 2"/>
    <property type="match status" value="1"/>
</dbReference>
<evidence type="ECO:0000256" key="1">
    <source>
        <dbReference type="ARBA" id="ARBA00001974"/>
    </source>
</evidence>
<name>A0A8J2ZEF8_9PROT</name>
<evidence type="ECO:0000256" key="3">
    <source>
        <dbReference type="ARBA" id="ARBA00022827"/>
    </source>
</evidence>
<dbReference type="RefSeq" id="WP_188903404.1">
    <property type="nucleotide sequence ID" value="NZ_BMKS01000017.1"/>
</dbReference>
<organism evidence="6 7">
    <name type="scientific">Caldovatus sediminis</name>
    <dbReference type="NCBI Taxonomy" id="2041189"/>
    <lineage>
        <taxon>Bacteria</taxon>
        <taxon>Pseudomonadati</taxon>
        <taxon>Pseudomonadota</taxon>
        <taxon>Alphaproteobacteria</taxon>
        <taxon>Acetobacterales</taxon>
        <taxon>Roseomonadaceae</taxon>
        <taxon>Caldovatus</taxon>
    </lineage>
</organism>
<keyword evidence="2" id="KW-0285">Flavoprotein</keyword>
<dbReference type="PANTHER" id="PTHR10961:SF46">
    <property type="entry name" value="PEROXISOMAL SARCOSINE OXIDASE"/>
    <property type="match status" value="1"/>
</dbReference>
<evidence type="ECO:0000259" key="5">
    <source>
        <dbReference type="Pfam" id="PF01266"/>
    </source>
</evidence>
<sequence>MPPPSAPTALVLGAGIMGLSAAWGLARAGFAVRVLDQAYAPNPRGASVDHHRLIRHAYGARLGYMRMVDAAYAAWDLLWEELGERLHVPTGVVAMAEAPGAGWIAESRAALRGDGREVTDLAPGALAARLPMLATEGIADAFHLAPGGVLLARRIVAALAARLHRRGVVFERGRAVRLHSDVPAVELFDGSDRVADVLVVAAGPWAPRLLPEALAAGRGVTPSRQVVVMLEPPARHRAAWEAAPMLLLRLTGEGRGLYVVPPVAGTPLKIGDHRFSLAGDPEADPREATAAEAEAVLALARARLRDAADYRVLEARACYYDVAPEERFVLEPLTPRCFVMSGFSGHGFKFGPLLGLALARAACDGALAAGLPAWAAGEAPPPPGLLADLAGETDAA</sequence>
<dbReference type="InterPro" id="IPR045170">
    <property type="entry name" value="MTOX"/>
</dbReference>
<evidence type="ECO:0000256" key="2">
    <source>
        <dbReference type="ARBA" id="ARBA00022630"/>
    </source>
</evidence>
<gene>
    <name evidence="6" type="ORF">GCM10010964_39590</name>
</gene>
<dbReference type="Gene3D" id="3.50.50.60">
    <property type="entry name" value="FAD/NAD(P)-binding domain"/>
    <property type="match status" value="1"/>
</dbReference>
<dbReference type="Proteomes" id="UP000597507">
    <property type="component" value="Unassembled WGS sequence"/>
</dbReference>
<comment type="caution">
    <text evidence="6">The sequence shown here is derived from an EMBL/GenBank/DDBJ whole genome shotgun (WGS) entry which is preliminary data.</text>
</comment>
<keyword evidence="4" id="KW-0560">Oxidoreductase</keyword>
<dbReference type="Pfam" id="PF01266">
    <property type="entry name" value="DAO"/>
    <property type="match status" value="1"/>
</dbReference>
<evidence type="ECO:0000256" key="4">
    <source>
        <dbReference type="ARBA" id="ARBA00023002"/>
    </source>
</evidence>
<dbReference type="GO" id="GO:0008115">
    <property type="term" value="F:sarcosine oxidase activity"/>
    <property type="evidence" value="ECO:0007669"/>
    <property type="project" value="TreeGrafter"/>
</dbReference>
<protein>
    <submittedName>
        <fullName evidence="6">FAD-dependent oxidoreductase</fullName>
    </submittedName>
</protein>
<reference evidence="6 7" key="1">
    <citation type="journal article" date="2014" name="Int. J. Syst. Evol. Microbiol.">
        <title>Complete genome sequence of Corynebacterium casei LMG S-19264T (=DSM 44701T), isolated from a smear-ripened cheese.</title>
        <authorList>
            <consortium name="US DOE Joint Genome Institute (JGI-PGF)"/>
            <person name="Walter F."/>
            <person name="Albersmeier A."/>
            <person name="Kalinowski J."/>
            <person name="Ruckert C."/>
        </authorList>
    </citation>
    <scope>NUCLEOTIDE SEQUENCE [LARGE SCALE GENOMIC DNA]</scope>
    <source>
        <strain evidence="6 7">CGMCC 1.16330</strain>
    </source>
</reference>
<evidence type="ECO:0000313" key="7">
    <source>
        <dbReference type="Proteomes" id="UP000597507"/>
    </source>
</evidence>
<keyword evidence="7" id="KW-1185">Reference proteome</keyword>
<keyword evidence="3" id="KW-0274">FAD</keyword>
<dbReference type="AlphaFoldDB" id="A0A8J2ZEF8"/>
<dbReference type="GO" id="GO:0050660">
    <property type="term" value="F:flavin adenine dinucleotide binding"/>
    <property type="evidence" value="ECO:0007669"/>
    <property type="project" value="InterPro"/>
</dbReference>
<accession>A0A8J2ZEF8</accession>
<dbReference type="InterPro" id="IPR006076">
    <property type="entry name" value="FAD-dep_OxRdtase"/>
</dbReference>
<dbReference type="PANTHER" id="PTHR10961">
    <property type="entry name" value="PEROXISOMAL SARCOSINE OXIDASE"/>
    <property type="match status" value="1"/>
</dbReference>